<dbReference type="Proteomes" id="UP001057851">
    <property type="component" value="Segment"/>
</dbReference>
<keyword evidence="11" id="KW-1185">Reference proteome</keyword>
<evidence type="ECO:0000256" key="4">
    <source>
        <dbReference type="ARBA" id="ARBA00022695"/>
    </source>
</evidence>
<dbReference type="PROSITE" id="PS50522">
    <property type="entry name" value="RDRP_PHAGE"/>
    <property type="match status" value="1"/>
</dbReference>
<evidence type="ECO:0000256" key="8">
    <source>
        <dbReference type="ARBA" id="ARBA00048744"/>
    </source>
</evidence>
<keyword evidence="6" id="KW-0693">Viral RNA replication</keyword>
<dbReference type="EMBL" id="MZ679793">
    <property type="protein sequence ID" value="UJQ85823.1"/>
    <property type="molecule type" value="Genomic_RNA"/>
</dbReference>
<reference evidence="10" key="1">
    <citation type="submission" date="2021-05" db="EMBL/GenBank/DDBJ databases">
        <authorList>
            <person name="Chen Y.-M."/>
            <person name="Zhang Y.-Z."/>
        </authorList>
    </citation>
    <scope>NUCLEOTIDE SEQUENCE</scope>
    <source>
        <strain evidence="10">358R-k141_70046</strain>
    </source>
</reference>
<evidence type="ECO:0000313" key="10">
    <source>
        <dbReference type="EMBL" id="UJQ85823.1"/>
    </source>
</evidence>
<proteinExistence type="predicted"/>
<evidence type="ECO:0000256" key="5">
    <source>
        <dbReference type="ARBA" id="ARBA00022741"/>
    </source>
</evidence>
<evidence type="ECO:0000256" key="2">
    <source>
        <dbReference type="ARBA" id="ARBA00022484"/>
    </source>
</evidence>
<evidence type="ECO:0000256" key="7">
    <source>
        <dbReference type="ARBA" id="ARBA00030248"/>
    </source>
</evidence>
<evidence type="ECO:0000256" key="1">
    <source>
        <dbReference type="ARBA" id="ARBA00012494"/>
    </source>
</evidence>
<protein>
    <recommendedName>
        <fullName evidence="1">RNA-directed RNA polymerase</fullName>
        <ecNumber evidence="1">2.7.7.48</ecNumber>
    </recommendedName>
    <alternativeName>
        <fullName evidence="7">RNA replicase beta chain</fullName>
    </alternativeName>
</protein>
<keyword evidence="5" id="KW-0547">Nucleotide-binding</keyword>
<sequence length="557" mass="64474">MSTPTARLVQCIYHDLGIWEKIERFPDRAGDASRFAAEYLAYNIDRKVEPYSEKEEVPQKVLRDSLQAFAEAEWNCTVYNMHGRYFSLLDPEEEACFREASRLAKLWISRTLMDFWPRWEDQDYTSGASRNLPRSESLRVMKENGGVAGKLMSTTSSARAYSLMIERNRDEREREVVDDSRFDFVQKTAKAVRFMACEPEENMPAQRAVGDCFRAALLASSLHVNLNDQLPNQQLSRLGSIFRTRGTIDLSSASDCVALRHLEYLPRRFQEWCMDLRTPKTSVRGSSYKHTLQKVATMGNGFIFELQSLLYAGWAYGITAVYGGRECDIAVYGDDIIVSTNVAPHLIRFLEWHGFLVNVQKTYYHEDEPFRESCGKHWYAGRDVTPFYIKEPIGTLPTIFRAYNGLKYWTERTGIALPSAIRYLVELIEKEDRVVVPRNWSITSGLHFPCKGCKWPKVSYSQHLHRMVIRQRAMEPPTDDVTERVCDHYALQWFLKEPPLELIDRHLYPDPRHVSREVARDHVGGFPREQQRIVRGTEVATSLWSWVNREILPGDVA</sequence>
<dbReference type="Pfam" id="PF03431">
    <property type="entry name" value="RNA_replicase_B"/>
    <property type="match status" value="1"/>
</dbReference>
<feature type="domain" description="RdRp catalytic" evidence="9">
    <location>
        <begin position="234"/>
        <end position="366"/>
    </location>
</feature>
<name>A0ABY3SVH7_9VIRU</name>
<evidence type="ECO:0000256" key="3">
    <source>
        <dbReference type="ARBA" id="ARBA00022679"/>
    </source>
</evidence>
<comment type="catalytic activity">
    <reaction evidence="8">
        <text>RNA(n) + a ribonucleoside 5'-triphosphate = RNA(n+1) + diphosphate</text>
        <dbReference type="Rhea" id="RHEA:21248"/>
        <dbReference type="Rhea" id="RHEA-COMP:14527"/>
        <dbReference type="Rhea" id="RHEA-COMP:17342"/>
        <dbReference type="ChEBI" id="CHEBI:33019"/>
        <dbReference type="ChEBI" id="CHEBI:61557"/>
        <dbReference type="ChEBI" id="CHEBI:140395"/>
        <dbReference type="EC" id="2.7.7.48"/>
    </reaction>
</comment>
<dbReference type="InterPro" id="IPR007096">
    <property type="entry name" value="RNA-dir_Rpol_cat_phage"/>
</dbReference>
<evidence type="ECO:0000256" key="6">
    <source>
        <dbReference type="ARBA" id="ARBA00022953"/>
    </source>
</evidence>
<organism evidence="10 11">
    <name type="scientific">Leviviridae sp</name>
    <dbReference type="NCBI Taxonomy" id="2027243"/>
    <lineage>
        <taxon>Viruses</taxon>
        <taxon>Riboviria</taxon>
        <taxon>Orthornavirae</taxon>
        <taxon>Lenarviricota</taxon>
        <taxon>Leviviricetes</taxon>
        <taxon>Norzivirales</taxon>
        <taxon>Fiersviridae</taxon>
    </lineage>
</organism>
<reference evidence="10" key="2">
    <citation type="journal article" date="2022" name="Nat. Microbiol.">
        <title>RNA viromes from terrestrial sites across China expand environmental viral diversity.</title>
        <authorList>
            <person name="Chiapello M."/>
            <person name="Rodriguez-Romero J."/>
            <person name="Ayllon M.A."/>
            <person name="Turina M."/>
        </authorList>
    </citation>
    <scope>NUCLEOTIDE SEQUENCE</scope>
    <source>
        <strain evidence="10">358R-k141_70046</strain>
    </source>
</reference>
<evidence type="ECO:0000259" key="9">
    <source>
        <dbReference type="PROSITE" id="PS50522"/>
    </source>
</evidence>
<keyword evidence="3" id="KW-0808">Transferase</keyword>
<dbReference type="EC" id="2.7.7.48" evidence="1"/>
<accession>A0ABY3SVH7</accession>
<keyword evidence="2" id="KW-0696">RNA-directed RNA polymerase</keyword>
<dbReference type="InterPro" id="IPR005093">
    <property type="entry name" value="RNArep_beta"/>
</dbReference>
<keyword evidence="4" id="KW-0548">Nucleotidyltransferase</keyword>
<evidence type="ECO:0000313" key="11">
    <source>
        <dbReference type="Proteomes" id="UP001057851"/>
    </source>
</evidence>